<gene>
    <name evidence="2" type="ORF">SAMIE_5000100</name>
</gene>
<proteinExistence type="predicted"/>
<keyword evidence="3" id="KW-1185">Reference proteome</keyword>
<geneLocation type="plasmid" evidence="3">
    <name>psamie_5 dna</name>
</geneLocation>
<protein>
    <submittedName>
        <fullName evidence="2">Uncharacterized protein</fullName>
    </submittedName>
</protein>
<reference evidence="2 3" key="1">
    <citation type="submission" date="2018-05" db="EMBL/GenBank/DDBJ databases">
        <title>Complete Genome Sequence of the Nonylphenol-Degrading Bacterium Sphingobium amiense DSM 16289T.</title>
        <authorList>
            <person name="Ootsuka M."/>
            <person name="Nishizawa T."/>
            <person name="Ohta H."/>
        </authorList>
    </citation>
    <scope>NUCLEOTIDE SEQUENCE [LARGE SCALE GENOMIC DNA]</scope>
    <source>
        <strain evidence="2 3">DSM 16289</strain>
        <plasmid evidence="3">psamie_5 dna</plasmid>
    </source>
</reference>
<name>A0A494WHE1_9SPHN</name>
<dbReference type="Proteomes" id="UP000279959">
    <property type="component" value="Plasmid pSAMIE_5"/>
</dbReference>
<organism evidence="2 3">
    <name type="scientific">Sphingobium amiense</name>
    <dbReference type="NCBI Taxonomy" id="135719"/>
    <lineage>
        <taxon>Bacteria</taxon>
        <taxon>Pseudomonadati</taxon>
        <taxon>Pseudomonadota</taxon>
        <taxon>Alphaproteobacteria</taxon>
        <taxon>Sphingomonadales</taxon>
        <taxon>Sphingomonadaceae</taxon>
        <taxon>Sphingobium</taxon>
    </lineage>
</organism>
<dbReference type="KEGG" id="sami:SAMIE_5000100"/>
<evidence type="ECO:0000256" key="1">
    <source>
        <dbReference type="SAM" id="SignalP"/>
    </source>
</evidence>
<feature type="chain" id="PRO_5019794167" evidence="1">
    <location>
        <begin position="24"/>
        <end position="152"/>
    </location>
</feature>
<evidence type="ECO:0000313" key="3">
    <source>
        <dbReference type="Proteomes" id="UP000279959"/>
    </source>
</evidence>
<keyword evidence="2" id="KW-0614">Plasmid</keyword>
<evidence type="ECO:0000313" key="2">
    <source>
        <dbReference type="EMBL" id="BBE00533.1"/>
    </source>
</evidence>
<feature type="signal peptide" evidence="1">
    <location>
        <begin position="1"/>
        <end position="23"/>
    </location>
</feature>
<keyword evidence="1" id="KW-0732">Signal</keyword>
<dbReference type="EMBL" id="AP018668">
    <property type="protein sequence ID" value="BBE00533.1"/>
    <property type="molecule type" value="Genomic_DNA"/>
</dbReference>
<sequence>MLRVVLATVPVLLAVAPGYTAQAQSVSAAPAKTAKSATTFISDMLARGPAEVKPWPGFVRLSAVTAVSFKQSCQMVLALNDKSSHLVDLSRALSIRPSFSTNGPQSYVEITGGMTAFRGVDIYVGDNASVRRVGEALEFLRASCDKNSATGF</sequence>
<accession>A0A494WHE1</accession>
<dbReference type="AlphaFoldDB" id="A0A494WHE1"/>